<proteinExistence type="predicted"/>
<keyword evidence="1" id="KW-0472">Membrane</keyword>
<sequence>MGAKDLLTVAGLALLDSLNITLFLVTLHLLLAHRRPMSRVLVFLGVFYAVYLAAGVALTAGAVAALGAVGERGIDYLQLAAGLGLFVYGIAAPVDKPARQGDERAAGRGHLVVAGLALGVSAVEVSTALPYLAAISTIGRADPGTTTSMAVLVVYNLVVVAPCLGAALAYQANRERLHARFEGFIAKRRSGDGGRRGLLLLCIVAGFYIAGDAAARLEFFGLVDLTDEQLRQIRGG</sequence>
<organism evidence="2 3">
    <name type="scientific">Actinosynnema pretiosum subsp. pretiosum</name>
    <dbReference type="NCBI Taxonomy" id="103721"/>
    <lineage>
        <taxon>Bacteria</taxon>
        <taxon>Bacillati</taxon>
        <taxon>Actinomycetota</taxon>
        <taxon>Actinomycetes</taxon>
        <taxon>Pseudonocardiales</taxon>
        <taxon>Pseudonocardiaceae</taxon>
        <taxon>Actinosynnema</taxon>
    </lineage>
</organism>
<dbReference type="AlphaFoldDB" id="A0AA45L5N8"/>
<feature type="transmembrane region" description="Helical" evidence="1">
    <location>
        <begin position="6"/>
        <end position="30"/>
    </location>
</feature>
<protein>
    <submittedName>
        <fullName evidence="2">GAP family protein</fullName>
    </submittedName>
</protein>
<evidence type="ECO:0000313" key="3">
    <source>
        <dbReference type="Proteomes" id="UP000677152"/>
    </source>
</evidence>
<evidence type="ECO:0000256" key="1">
    <source>
        <dbReference type="SAM" id="Phobius"/>
    </source>
</evidence>
<keyword evidence="1" id="KW-0812">Transmembrane</keyword>
<dbReference type="Proteomes" id="UP000677152">
    <property type="component" value="Chromosome"/>
</dbReference>
<gene>
    <name evidence="2" type="ORF">KCV87_31205</name>
</gene>
<feature type="transmembrane region" description="Helical" evidence="1">
    <location>
        <begin position="197"/>
        <end position="215"/>
    </location>
</feature>
<name>A0AA45L5N8_9PSEU</name>
<reference evidence="2" key="1">
    <citation type="submission" date="2021-04" db="EMBL/GenBank/DDBJ databases">
        <title>Genomic sequence of Actinosynnema pretiosum subsp. pretiosum ATCC 31280 (C-14919).</title>
        <authorList>
            <person name="Bai L."/>
            <person name="Wang X."/>
            <person name="Xiao Y."/>
        </authorList>
    </citation>
    <scope>NUCLEOTIDE SEQUENCE</scope>
    <source>
        <strain evidence="2">ATCC 31280</strain>
    </source>
</reference>
<accession>A0AA45L5N8</accession>
<feature type="transmembrane region" description="Helical" evidence="1">
    <location>
        <begin position="76"/>
        <end position="94"/>
    </location>
</feature>
<feature type="transmembrane region" description="Helical" evidence="1">
    <location>
        <begin position="106"/>
        <end position="129"/>
    </location>
</feature>
<dbReference type="InterPro" id="IPR021315">
    <property type="entry name" value="Gap/Sap"/>
</dbReference>
<evidence type="ECO:0000313" key="2">
    <source>
        <dbReference type="EMBL" id="QUF03787.1"/>
    </source>
</evidence>
<feature type="transmembrane region" description="Helical" evidence="1">
    <location>
        <begin position="149"/>
        <end position="170"/>
    </location>
</feature>
<feature type="transmembrane region" description="Helical" evidence="1">
    <location>
        <begin position="42"/>
        <end position="70"/>
    </location>
</feature>
<keyword evidence="1" id="KW-1133">Transmembrane helix</keyword>
<dbReference type="Pfam" id="PF11139">
    <property type="entry name" value="SfLAP"/>
    <property type="match status" value="1"/>
</dbReference>
<dbReference type="EMBL" id="CP073249">
    <property type="protein sequence ID" value="QUF03787.1"/>
    <property type="molecule type" value="Genomic_DNA"/>
</dbReference>